<dbReference type="Proteomes" id="UP000295357">
    <property type="component" value="Unassembled WGS sequence"/>
</dbReference>
<keyword evidence="2" id="KW-1185">Reference proteome</keyword>
<dbReference type="RefSeq" id="WP_133601571.1">
    <property type="nucleotide sequence ID" value="NZ_JAUFPJ010000005.1"/>
</dbReference>
<proteinExistence type="predicted"/>
<dbReference type="EMBL" id="SNXE01000001">
    <property type="protein sequence ID" value="TDP12619.1"/>
    <property type="molecule type" value="Genomic_DNA"/>
</dbReference>
<accession>A0A4R6NA49</accession>
<gene>
    <name evidence="1" type="ORF">DFR39_10191</name>
</gene>
<dbReference type="OrthoDB" id="8563935at2"/>
<name>A0A4R6NA49_9BURK</name>
<evidence type="ECO:0000313" key="1">
    <source>
        <dbReference type="EMBL" id="TDP12619.1"/>
    </source>
</evidence>
<reference evidence="1 2" key="1">
    <citation type="submission" date="2019-03" db="EMBL/GenBank/DDBJ databases">
        <title>Genomic Encyclopedia of Type Strains, Phase IV (KMG-IV): sequencing the most valuable type-strain genomes for metagenomic binning, comparative biology and taxonomic classification.</title>
        <authorList>
            <person name="Goeker M."/>
        </authorList>
    </citation>
    <scope>NUCLEOTIDE SEQUENCE [LARGE SCALE GENOMIC DNA]</scope>
    <source>
        <strain evidence="1 2">DSM 25082</strain>
    </source>
</reference>
<comment type="caution">
    <text evidence="1">The sequence shown here is derived from an EMBL/GenBank/DDBJ whole genome shotgun (WGS) entry which is preliminary data.</text>
</comment>
<dbReference type="AlphaFoldDB" id="A0A4R6NA49"/>
<organism evidence="1 2">
    <name type="scientific">Roseateles asaccharophilus</name>
    <dbReference type="NCBI Taxonomy" id="582607"/>
    <lineage>
        <taxon>Bacteria</taxon>
        <taxon>Pseudomonadati</taxon>
        <taxon>Pseudomonadota</taxon>
        <taxon>Betaproteobacteria</taxon>
        <taxon>Burkholderiales</taxon>
        <taxon>Sphaerotilaceae</taxon>
        <taxon>Roseateles</taxon>
    </lineage>
</organism>
<sequence length="141" mass="15023">MSETGAHASPAGALQQEWLLLQSQHESYELWALGIKLFAVCLLGWAAMPGMQLAALLLLLWVVEAVLKTFQSRLGERLLRVEALLRDPDAGAGLVMQLHSDWQAARPGLAGLLGAYARAACRPTVALPYPLLIGLVGAAGV</sequence>
<evidence type="ECO:0000313" key="2">
    <source>
        <dbReference type="Proteomes" id="UP000295357"/>
    </source>
</evidence>
<protein>
    <submittedName>
        <fullName evidence="1">Uncharacterized protein</fullName>
    </submittedName>
</protein>